<dbReference type="AlphaFoldDB" id="A0AAD5WMT9"/>
<evidence type="ECO:0000313" key="2">
    <source>
        <dbReference type="EMBL" id="KAJ1375023.1"/>
    </source>
</evidence>
<sequence>MTSRKHTDTASEDQASHKRANNAPRNTRVAVSGGITFPGGARSLIELGPRFSTPQPISKASLRRVVCNLHDLLNKLREMARYEETYRIEQQLEVVSIPPFPRPFYRQQDPNEEVERKFWKFADETFKTLFHYRAKRLHSNLIEVQKRDMEEVRELIREERTRLSVSDKGEEFVVIP</sequence>
<evidence type="ECO:0000313" key="3">
    <source>
        <dbReference type="Proteomes" id="UP001196413"/>
    </source>
</evidence>
<proteinExistence type="predicted"/>
<gene>
    <name evidence="2" type="ORF">KIN20_038244</name>
</gene>
<reference evidence="2" key="1">
    <citation type="submission" date="2021-06" db="EMBL/GenBank/DDBJ databases">
        <title>Parelaphostrongylus tenuis whole genome reference sequence.</title>
        <authorList>
            <person name="Garwood T.J."/>
            <person name="Larsen P.A."/>
            <person name="Fountain-Jones N.M."/>
            <person name="Garbe J.R."/>
            <person name="Macchietto M.G."/>
            <person name="Kania S.A."/>
            <person name="Gerhold R.W."/>
            <person name="Richards J.E."/>
            <person name="Wolf T.M."/>
        </authorList>
    </citation>
    <scope>NUCLEOTIDE SEQUENCE</scope>
    <source>
        <strain evidence="2">MNPRO001-30</strain>
        <tissue evidence="2">Meninges</tissue>
    </source>
</reference>
<dbReference type="Proteomes" id="UP001196413">
    <property type="component" value="Unassembled WGS sequence"/>
</dbReference>
<organism evidence="2 3">
    <name type="scientific">Parelaphostrongylus tenuis</name>
    <name type="common">Meningeal worm</name>
    <dbReference type="NCBI Taxonomy" id="148309"/>
    <lineage>
        <taxon>Eukaryota</taxon>
        <taxon>Metazoa</taxon>
        <taxon>Ecdysozoa</taxon>
        <taxon>Nematoda</taxon>
        <taxon>Chromadorea</taxon>
        <taxon>Rhabditida</taxon>
        <taxon>Rhabditina</taxon>
        <taxon>Rhabditomorpha</taxon>
        <taxon>Strongyloidea</taxon>
        <taxon>Metastrongylidae</taxon>
        <taxon>Parelaphostrongylus</taxon>
    </lineage>
</organism>
<keyword evidence="3" id="KW-1185">Reference proteome</keyword>
<protein>
    <submittedName>
        <fullName evidence="2">Uncharacterized protein</fullName>
    </submittedName>
</protein>
<name>A0AAD5WMT9_PARTN</name>
<feature type="region of interest" description="Disordered" evidence="1">
    <location>
        <begin position="1"/>
        <end position="33"/>
    </location>
</feature>
<accession>A0AAD5WMT9</accession>
<comment type="caution">
    <text evidence="2">The sequence shown here is derived from an EMBL/GenBank/DDBJ whole genome shotgun (WGS) entry which is preliminary data.</text>
</comment>
<dbReference type="EMBL" id="JAHQIW010007502">
    <property type="protein sequence ID" value="KAJ1375023.1"/>
    <property type="molecule type" value="Genomic_DNA"/>
</dbReference>
<evidence type="ECO:0000256" key="1">
    <source>
        <dbReference type="SAM" id="MobiDB-lite"/>
    </source>
</evidence>